<organism evidence="3 4">
    <name type="scientific">Halococcoides cellulosivorans</name>
    <dbReference type="NCBI Taxonomy" id="1679096"/>
    <lineage>
        <taxon>Archaea</taxon>
        <taxon>Methanobacteriati</taxon>
        <taxon>Methanobacteriota</taxon>
        <taxon>Stenosarchaea group</taxon>
        <taxon>Halobacteria</taxon>
        <taxon>Halobacteriales</taxon>
        <taxon>Haloarculaceae</taxon>
        <taxon>Halococcoides</taxon>
    </lineage>
</organism>
<evidence type="ECO:0000313" key="3">
    <source>
        <dbReference type="EMBL" id="AWB26635.1"/>
    </source>
</evidence>
<evidence type="ECO:0000259" key="2">
    <source>
        <dbReference type="Pfam" id="PF01973"/>
    </source>
</evidence>
<dbReference type="AlphaFoldDB" id="A0A2R4WYM5"/>
<dbReference type="GO" id="GO:0046656">
    <property type="term" value="P:folic acid biosynthetic process"/>
    <property type="evidence" value="ECO:0007669"/>
    <property type="project" value="UniProtKB-KW"/>
</dbReference>
<comment type="cofactor">
    <cofactor evidence="1">
        <name>Mg(2+)</name>
        <dbReference type="ChEBI" id="CHEBI:18420"/>
    </cofactor>
</comment>
<dbReference type="GeneID" id="36511314"/>
<dbReference type="InterPro" id="IPR002826">
    <property type="entry name" value="MptE-like"/>
</dbReference>
<dbReference type="Pfam" id="PF01973">
    <property type="entry name" value="MptE-like"/>
    <property type="match status" value="1"/>
</dbReference>
<dbReference type="EMBL" id="CP028858">
    <property type="protein sequence ID" value="AWB26635.1"/>
    <property type="molecule type" value="Genomic_DNA"/>
</dbReference>
<comment type="similarity">
    <text evidence="1">Belongs to the archaeal 6-HMPDK family.</text>
</comment>
<dbReference type="EC" id="2.7.6.3" evidence="1"/>
<dbReference type="HAMAP" id="MF_02131">
    <property type="entry name" value="HMPDK_arch"/>
    <property type="match status" value="1"/>
</dbReference>
<evidence type="ECO:0000256" key="1">
    <source>
        <dbReference type="HAMAP-Rule" id="MF_02131"/>
    </source>
</evidence>
<keyword evidence="4" id="KW-1185">Reference proteome</keyword>
<reference evidence="3 4" key="1">
    <citation type="submission" date="2018-04" db="EMBL/GenBank/DDBJ databases">
        <title>Halococcoides cellulosivorans gen. nov., sp. nov., an extremely halophilic cellulose-utilizing haloarchaeon from hypersaline lakes.</title>
        <authorList>
            <person name="Sorokin D.Y."/>
            <person name="Toshchakov S.V."/>
            <person name="Samarov N.I."/>
            <person name="Korzhenkov A."/>
            <person name="Kublanov I.V."/>
        </authorList>
    </citation>
    <scope>NUCLEOTIDE SEQUENCE [LARGE SCALE GENOMIC DNA]</scope>
    <source>
        <strain evidence="3 4">HArcel1</strain>
    </source>
</reference>
<protein>
    <recommendedName>
        <fullName evidence="1">6-hydroxymethyl-7,8-dihydropterin pyrophosphokinase</fullName>
        <shortName evidence="1">HPPK</shortName>
        <ecNumber evidence="1">2.7.6.3</ecNumber>
    </recommendedName>
    <alternativeName>
        <fullName evidence="1">2-amino-4-hydroxy-6-hydroxymethyldihydropteridine pyrophosphokinase</fullName>
    </alternativeName>
    <alternativeName>
        <fullName evidence="1">6-hydroxymethyl-7,8-dihydropterin diphosphokinase</fullName>
        <shortName evidence="1">6-HMPDK</shortName>
    </alternativeName>
    <alternativeName>
        <fullName evidence="1">7,8-dihydro-6-hydroxymethylpterin diphosphokinase</fullName>
    </alternativeName>
    <alternativeName>
        <fullName evidence="1">7,8-dihydro-6-hydroxymethylpterin pyrophosphokinase</fullName>
        <shortName evidence="1">PPPK</shortName>
    </alternativeName>
</protein>
<keyword evidence="1" id="KW-0418">Kinase</keyword>
<dbReference type="GO" id="GO:0003848">
    <property type="term" value="F:2-amino-4-hydroxy-6-hydroxymethyldihydropteridine diphosphokinase activity"/>
    <property type="evidence" value="ECO:0007669"/>
    <property type="project" value="UniProtKB-UniRule"/>
</dbReference>
<keyword evidence="1" id="KW-0460">Magnesium</keyword>
<proteinExistence type="inferred from homology"/>
<feature type="domain" description="6-hydroxymethylpterin diphosphokinase MptE-like" evidence="2">
    <location>
        <begin position="72"/>
        <end position="182"/>
    </location>
</feature>
<name>A0A2R4WYM5_9EURY</name>
<dbReference type="GO" id="GO:0000287">
    <property type="term" value="F:magnesium ion binding"/>
    <property type="evidence" value="ECO:0007669"/>
    <property type="project" value="UniProtKB-UniRule"/>
</dbReference>
<gene>
    <name evidence="1" type="primary">mptE</name>
    <name evidence="3" type="ORF">HARCEL1_02365</name>
</gene>
<keyword evidence="1" id="KW-0808">Transferase</keyword>
<dbReference type="PANTHER" id="PTHR39648">
    <property type="entry name" value="6-HYDROXYMETHYL-7,8-DIHYDROPTERIN PYROPHOSPHOKINASE"/>
    <property type="match status" value="1"/>
</dbReference>
<comment type="pathway">
    <text evidence="1">Cofactor biosynthesis; tetrahydrofolate biosynthesis; 2-amino-4-hydroxy-6-hydroxymethyl-7,8-dihydropteridine diphosphate from 7,8-dihydroneopterin triphosphate: step 4/4.</text>
</comment>
<dbReference type="Proteomes" id="UP000244727">
    <property type="component" value="Chromosome"/>
</dbReference>
<dbReference type="UniPathway" id="UPA00077">
    <property type="reaction ID" value="UER00155"/>
</dbReference>
<dbReference type="GO" id="GO:0016301">
    <property type="term" value="F:kinase activity"/>
    <property type="evidence" value="ECO:0007669"/>
    <property type="project" value="UniProtKB-KW"/>
</dbReference>
<accession>A0A2R4WYM5</accession>
<evidence type="ECO:0000313" key="4">
    <source>
        <dbReference type="Proteomes" id="UP000244727"/>
    </source>
</evidence>
<dbReference type="GO" id="GO:0046654">
    <property type="term" value="P:tetrahydrofolate biosynthetic process"/>
    <property type="evidence" value="ECO:0007669"/>
    <property type="project" value="UniProtKB-UniRule"/>
</dbReference>
<keyword evidence="1" id="KW-0547">Nucleotide-binding</keyword>
<dbReference type="InterPro" id="IPR027510">
    <property type="entry name" value="HMPDK_MptE"/>
</dbReference>
<dbReference type="PANTHER" id="PTHR39648:SF1">
    <property type="entry name" value="6-HYDROXYMETHYL-7,8-DIHYDROPTERIN PYROPHOSPHOKINASE"/>
    <property type="match status" value="1"/>
</dbReference>
<dbReference type="RefSeq" id="WP_108381004.1">
    <property type="nucleotide sequence ID" value="NZ_CP028858.1"/>
</dbReference>
<keyword evidence="1" id="KW-0289">Folate biosynthesis</keyword>
<comment type="catalytic activity">
    <reaction evidence="1">
        <text>6-hydroxymethyl-7,8-dihydropterin + ATP = (7,8-dihydropterin-6-yl)methyl diphosphate + AMP + H(+)</text>
        <dbReference type="Rhea" id="RHEA:11412"/>
        <dbReference type="ChEBI" id="CHEBI:15378"/>
        <dbReference type="ChEBI" id="CHEBI:30616"/>
        <dbReference type="ChEBI" id="CHEBI:44841"/>
        <dbReference type="ChEBI" id="CHEBI:72950"/>
        <dbReference type="ChEBI" id="CHEBI:456215"/>
        <dbReference type="EC" id="2.7.6.3"/>
    </reaction>
</comment>
<dbReference type="KEGG" id="harc:HARCEL1_02365"/>
<dbReference type="GO" id="GO:0005524">
    <property type="term" value="F:ATP binding"/>
    <property type="evidence" value="ECO:0007669"/>
    <property type="project" value="UniProtKB-UniRule"/>
</dbReference>
<keyword evidence="1" id="KW-0067">ATP-binding</keyword>
<comment type="function">
    <text evidence="1">Catalyzes the transfer of diphosphate from ATP to 6-hydroxymethyl-7,8-dihydropterin (6-HMD), leading to 6-hydroxymethyl-7,8-dihydropterin diphosphate (6-HMDP).</text>
</comment>
<sequence>MEFDTWAPVYEAIRADFGFDRDADRAARDRLGALADGADPRAALPTLDAVVAIVGPAGDPVAECRALDPDHVVAVSTATSALREADVPIDLVVTDLDGTPHAVLAAATDGVPVAVHAHGDNRAAIDRWVPQFPIDRLVPTTQVRPRPPVVNLGGFTDGDRAAFAADHCGAERLRFPGWDLDHPVDAATDSVKARKLDWAARLLAWLERRRGEQFSVLDGRREALDLPDSIA</sequence>